<evidence type="ECO:0000313" key="2">
    <source>
        <dbReference type="Proteomes" id="UP001432401"/>
    </source>
</evidence>
<evidence type="ECO:0008006" key="3">
    <source>
        <dbReference type="Google" id="ProtNLM"/>
    </source>
</evidence>
<evidence type="ECO:0000313" key="1">
    <source>
        <dbReference type="EMBL" id="MES0838344.1"/>
    </source>
</evidence>
<sequence length="42" mass="4602">MPVKHSWVVNEHPDGTADGWCSCGWSQSGDKHEVNRAANNHG</sequence>
<accession>A0ABV2A512</accession>
<protein>
    <recommendedName>
        <fullName evidence="3">HNH endonuclease</fullName>
    </recommendedName>
</protein>
<keyword evidence="2" id="KW-1185">Reference proteome</keyword>
<dbReference type="RefSeq" id="WP_352987157.1">
    <property type="nucleotide sequence ID" value="NZ_JBEQNA010000024.1"/>
</dbReference>
<comment type="caution">
    <text evidence="1">The sequence shown here is derived from an EMBL/GenBank/DDBJ whole genome shotgun (WGS) entry which is preliminary data.</text>
</comment>
<gene>
    <name evidence="1" type="ORF">ABUK86_31575</name>
</gene>
<reference evidence="1 2" key="1">
    <citation type="submission" date="2024-06" db="EMBL/GenBank/DDBJ databases">
        <authorList>
            <person name="Bataeva Y.V."/>
            <person name="Grigorian L.N."/>
            <person name="Solomentsev V.I."/>
        </authorList>
    </citation>
    <scope>NUCLEOTIDE SEQUENCE [LARGE SCALE GENOMIC DNA]</scope>
    <source>
        <strain evidence="2">SCPM-O-B-12605 (RCAM04882)</strain>
    </source>
</reference>
<proteinExistence type="predicted"/>
<dbReference type="EMBL" id="JBEQNB010000028">
    <property type="protein sequence ID" value="MES0838344.1"/>
    <property type="molecule type" value="Genomic_DNA"/>
</dbReference>
<name>A0ABV2A512_9ACTN</name>
<organism evidence="1 2">
    <name type="scientific">Nocardiopsis tropica</name>
    <dbReference type="NCBI Taxonomy" id="109330"/>
    <lineage>
        <taxon>Bacteria</taxon>
        <taxon>Bacillati</taxon>
        <taxon>Actinomycetota</taxon>
        <taxon>Actinomycetes</taxon>
        <taxon>Streptosporangiales</taxon>
        <taxon>Nocardiopsidaceae</taxon>
        <taxon>Nocardiopsis</taxon>
    </lineage>
</organism>
<dbReference type="Proteomes" id="UP001432401">
    <property type="component" value="Unassembled WGS sequence"/>
</dbReference>